<evidence type="ECO:0000313" key="7">
    <source>
        <dbReference type="EMBL" id="SEA73086.1"/>
    </source>
</evidence>
<dbReference type="AlphaFoldDB" id="A0A1H4DKK5"/>
<dbReference type="RefSeq" id="WP_074761702.1">
    <property type="nucleotide sequence ID" value="NZ_FNRF01000004.1"/>
</dbReference>
<sequence length="490" mass="54993">MSSQYQSILKATSIFGGTQFIQILVGLVRSKFVALLIGTVGMGLNSIYTSSLWVFITIFGMGVNMSVVKDLSNAYEQNDWQRYAIITIAFRRLLFVLSIAGTVFVMLFSPLLSEWSFGDRKHVFSFCALSFLLFFTLLSQGNTAVLVSSRRIKSVATCTLIGSIVSLLVSIPFFYFMRLEGVVPGIVFSAMGNYVVTYIFARKVEMVKVFQSMKEWWSLSWPLITLGFAMVVSSLLASLVNYLINLSITRYGSLSDLGLYGAGFAITIQTLTMVFASMGSDYFPRLSGVMNDKVRMNQTMNEQTEVVLLLSVPILLVFMLFSPLVVRILLSEEFLPVTSFVRVLCLGMLLRAASYALGYASFAKGDRKVYFLLEGVYGNFSNLMFSVIMYYLWGLSGLAWSFVCHFFLYYIVVRVVDSKRYGYQASNSVNKLILLSVLLMCLFLVISYLLPKVWYYSIGSVATMVVCVCFLKSLNDKTGFVNAILCRIKK</sequence>
<feature type="transmembrane region" description="Helical" evidence="6">
    <location>
        <begin position="182"/>
        <end position="201"/>
    </location>
</feature>
<feature type="transmembrane region" description="Helical" evidence="6">
    <location>
        <begin position="221"/>
        <end position="244"/>
    </location>
</feature>
<feature type="transmembrane region" description="Helical" evidence="6">
    <location>
        <begin position="89"/>
        <end position="111"/>
    </location>
</feature>
<feature type="transmembrane region" description="Helical" evidence="6">
    <location>
        <begin position="154"/>
        <end position="176"/>
    </location>
</feature>
<evidence type="ECO:0000256" key="6">
    <source>
        <dbReference type="SAM" id="Phobius"/>
    </source>
</evidence>
<dbReference type="Proteomes" id="UP000182257">
    <property type="component" value="Unassembled WGS sequence"/>
</dbReference>
<dbReference type="PANTHER" id="PTHR30250:SF11">
    <property type="entry name" value="O-ANTIGEN TRANSPORTER-RELATED"/>
    <property type="match status" value="1"/>
</dbReference>
<feature type="transmembrane region" description="Helical" evidence="6">
    <location>
        <begin position="453"/>
        <end position="471"/>
    </location>
</feature>
<keyword evidence="5 6" id="KW-0472">Membrane</keyword>
<feature type="transmembrane region" description="Helical" evidence="6">
    <location>
        <begin position="50"/>
        <end position="68"/>
    </location>
</feature>
<feature type="transmembrane region" description="Helical" evidence="6">
    <location>
        <begin position="123"/>
        <end position="147"/>
    </location>
</feature>
<evidence type="ECO:0000313" key="8">
    <source>
        <dbReference type="Proteomes" id="UP000182257"/>
    </source>
</evidence>
<dbReference type="Pfam" id="PF13440">
    <property type="entry name" value="Polysacc_synt_3"/>
    <property type="match status" value="1"/>
</dbReference>
<dbReference type="EMBL" id="FNRF01000004">
    <property type="protein sequence ID" value="SEA73086.1"/>
    <property type="molecule type" value="Genomic_DNA"/>
</dbReference>
<organism evidence="7 8">
    <name type="scientific">Xylanibacter ruminicola</name>
    <name type="common">Prevotella ruminicola</name>
    <dbReference type="NCBI Taxonomy" id="839"/>
    <lineage>
        <taxon>Bacteria</taxon>
        <taxon>Pseudomonadati</taxon>
        <taxon>Bacteroidota</taxon>
        <taxon>Bacteroidia</taxon>
        <taxon>Bacteroidales</taxon>
        <taxon>Prevotellaceae</taxon>
        <taxon>Xylanibacter</taxon>
    </lineage>
</organism>
<proteinExistence type="predicted"/>
<feature type="transmembrane region" description="Helical" evidence="6">
    <location>
        <begin position="428"/>
        <end position="447"/>
    </location>
</feature>
<feature type="transmembrane region" description="Helical" evidence="6">
    <location>
        <begin position="20"/>
        <end position="44"/>
    </location>
</feature>
<comment type="subcellular location">
    <subcellularLocation>
        <location evidence="1">Cell membrane</location>
        <topology evidence="1">Multi-pass membrane protein</topology>
    </subcellularLocation>
</comment>
<feature type="transmembrane region" description="Helical" evidence="6">
    <location>
        <begin position="398"/>
        <end position="416"/>
    </location>
</feature>
<feature type="transmembrane region" description="Helical" evidence="6">
    <location>
        <begin position="340"/>
        <end position="362"/>
    </location>
</feature>
<evidence type="ECO:0000256" key="4">
    <source>
        <dbReference type="ARBA" id="ARBA00022989"/>
    </source>
</evidence>
<evidence type="ECO:0000256" key="2">
    <source>
        <dbReference type="ARBA" id="ARBA00022475"/>
    </source>
</evidence>
<reference evidence="7 8" key="1">
    <citation type="submission" date="2016-10" db="EMBL/GenBank/DDBJ databases">
        <authorList>
            <person name="de Groot N.N."/>
        </authorList>
    </citation>
    <scope>NUCLEOTIDE SEQUENCE [LARGE SCALE GENOMIC DNA]</scope>
    <source>
        <strain evidence="7 8">D31d</strain>
    </source>
</reference>
<keyword evidence="2" id="KW-1003">Cell membrane</keyword>
<dbReference type="OrthoDB" id="9769862at2"/>
<name>A0A1H4DKK5_XYLRU</name>
<evidence type="ECO:0000256" key="1">
    <source>
        <dbReference type="ARBA" id="ARBA00004651"/>
    </source>
</evidence>
<dbReference type="InterPro" id="IPR050833">
    <property type="entry name" value="Poly_Biosynth_Transport"/>
</dbReference>
<feature type="transmembrane region" description="Helical" evidence="6">
    <location>
        <begin position="305"/>
        <end position="328"/>
    </location>
</feature>
<dbReference type="PANTHER" id="PTHR30250">
    <property type="entry name" value="PST FAMILY PREDICTED COLANIC ACID TRANSPORTER"/>
    <property type="match status" value="1"/>
</dbReference>
<protein>
    <submittedName>
        <fullName evidence="7">Membrane protein involved in the export of O-antigen and teichoic acid</fullName>
    </submittedName>
</protein>
<gene>
    <name evidence="7" type="ORF">SAMN05216462_2372</name>
</gene>
<evidence type="ECO:0000256" key="5">
    <source>
        <dbReference type="ARBA" id="ARBA00023136"/>
    </source>
</evidence>
<keyword evidence="4 6" id="KW-1133">Transmembrane helix</keyword>
<feature type="transmembrane region" description="Helical" evidence="6">
    <location>
        <begin position="264"/>
        <end position="284"/>
    </location>
</feature>
<keyword evidence="3 6" id="KW-0812">Transmembrane</keyword>
<evidence type="ECO:0000256" key="3">
    <source>
        <dbReference type="ARBA" id="ARBA00022692"/>
    </source>
</evidence>
<dbReference type="GO" id="GO:0005886">
    <property type="term" value="C:plasma membrane"/>
    <property type="evidence" value="ECO:0007669"/>
    <property type="project" value="UniProtKB-SubCell"/>
</dbReference>
<accession>A0A1H4DKK5</accession>
<feature type="transmembrane region" description="Helical" evidence="6">
    <location>
        <begin position="369"/>
        <end position="392"/>
    </location>
</feature>